<evidence type="ECO:0000256" key="1">
    <source>
        <dbReference type="ARBA" id="ARBA00004141"/>
    </source>
</evidence>
<comment type="caution">
    <text evidence="7">The sequence shown here is derived from an EMBL/GenBank/DDBJ whole genome shotgun (WGS) entry which is preliminary data.</text>
</comment>
<feature type="transmembrane region" description="Helical" evidence="6">
    <location>
        <begin position="133"/>
        <end position="152"/>
    </location>
</feature>
<dbReference type="Pfam" id="PF04117">
    <property type="entry name" value="Mpv17_PMP22"/>
    <property type="match status" value="1"/>
</dbReference>
<comment type="caution">
    <text evidence="6">Lacks conserved residue(s) required for the propagation of feature annotation.</text>
</comment>
<dbReference type="PANTHER" id="PTHR11266">
    <property type="entry name" value="PEROXISOMAL MEMBRANE PROTEIN 2, PXMP2 MPV17"/>
    <property type="match status" value="1"/>
</dbReference>
<proteinExistence type="inferred from homology"/>
<accession>A0AAW1R109</accession>
<dbReference type="EMBL" id="JALJOU010000056">
    <property type="protein sequence ID" value="KAK9827625.1"/>
    <property type="molecule type" value="Genomic_DNA"/>
</dbReference>
<keyword evidence="8" id="KW-1185">Reference proteome</keyword>
<dbReference type="AlphaFoldDB" id="A0AAW1R109"/>
<dbReference type="GO" id="GO:0005737">
    <property type="term" value="C:cytoplasm"/>
    <property type="evidence" value="ECO:0007669"/>
    <property type="project" value="TreeGrafter"/>
</dbReference>
<evidence type="ECO:0008006" key="9">
    <source>
        <dbReference type="Google" id="ProtNLM"/>
    </source>
</evidence>
<evidence type="ECO:0000256" key="5">
    <source>
        <dbReference type="ARBA" id="ARBA00023136"/>
    </source>
</evidence>
<organism evidence="7 8">
    <name type="scientific">Elliptochloris bilobata</name>
    <dbReference type="NCBI Taxonomy" id="381761"/>
    <lineage>
        <taxon>Eukaryota</taxon>
        <taxon>Viridiplantae</taxon>
        <taxon>Chlorophyta</taxon>
        <taxon>core chlorophytes</taxon>
        <taxon>Trebouxiophyceae</taxon>
        <taxon>Trebouxiophyceae incertae sedis</taxon>
        <taxon>Elliptochloris clade</taxon>
        <taxon>Elliptochloris</taxon>
    </lineage>
</organism>
<keyword evidence="3 6" id="KW-0812">Transmembrane</keyword>
<protein>
    <recommendedName>
        <fullName evidence="9">Peroxisomal membrane protein MPV17</fullName>
    </recommendedName>
</protein>
<keyword evidence="4 6" id="KW-1133">Transmembrane helix</keyword>
<keyword evidence="5 6" id="KW-0472">Membrane</keyword>
<dbReference type="Proteomes" id="UP001445335">
    <property type="component" value="Unassembled WGS sequence"/>
</dbReference>
<evidence type="ECO:0000256" key="6">
    <source>
        <dbReference type="RuleBase" id="RU363053"/>
    </source>
</evidence>
<comment type="similarity">
    <text evidence="2 6">Belongs to the peroxisomal membrane protein PXMP2/4 family.</text>
</comment>
<sequence length="159" mass="17439">MTCFVGGMLGDGLAQIVSGEPFDLARNMRMASYGLLIGGPSGHVWHRFLDAAVLPHAPKSTRAVLAKLAADQLAFAPLANLALFAFIECAKGTPQHTLFVVQEKLWPTLQANWALWPLANWIAFRYLSGDMRILYANCIGVAWCMYLSLTFYSQGKFGA</sequence>
<reference evidence="7 8" key="1">
    <citation type="journal article" date="2024" name="Nat. Commun.">
        <title>Phylogenomics reveals the evolutionary origins of lichenization in chlorophyte algae.</title>
        <authorList>
            <person name="Puginier C."/>
            <person name="Libourel C."/>
            <person name="Otte J."/>
            <person name="Skaloud P."/>
            <person name="Haon M."/>
            <person name="Grisel S."/>
            <person name="Petersen M."/>
            <person name="Berrin J.G."/>
            <person name="Delaux P.M."/>
            <person name="Dal Grande F."/>
            <person name="Keller J."/>
        </authorList>
    </citation>
    <scope>NUCLEOTIDE SEQUENCE [LARGE SCALE GENOMIC DNA]</scope>
    <source>
        <strain evidence="7 8">SAG 245.80</strain>
    </source>
</reference>
<name>A0AAW1R109_9CHLO</name>
<gene>
    <name evidence="7" type="ORF">WJX81_000286</name>
</gene>
<dbReference type="PANTHER" id="PTHR11266:SF17">
    <property type="entry name" value="PROTEIN MPV17"/>
    <property type="match status" value="1"/>
</dbReference>
<evidence type="ECO:0000256" key="4">
    <source>
        <dbReference type="ARBA" id="ARBA00022989"/>
    </source>
</evidence>
<dbReference type="InterPro" id="IPR007248">
    <property type="entry name" value="Mpv17_PMP22"/>
</dbReference>
<dbReference type="GO" id="GO:0016020">
    <property type="term" value="C:membrane"/>
    <property type="evidence" value="ECO:0007669"/>
    <property type="project" value="UniProtKB-SubCell"/>
</dbReference>
<evidence type="ECO:0000313" key="7">
    <source>
        <dbReference type="EMBL" id="KAK9827625.1"/>
    </source>
</evidence>
<comment type="subcellular location">
    <subcellularLocation>
        <location evidence="1">Membrane</location>
        <topology evidence="1">Multi-pass membrane protein</topology>
    </subcellularLocation>
</comment>
<evidence type="ECO:0000256" key="3">
    <source>
        <dbReference type="ARBA" id="ARBA00022692"/>
    </source>
</evidence>
<evidence type="ECO:0000313" key="8">
    <source>
        <dbReference type="Proteomes" id="UP001445335"/>
    </source>
</evidence>
<evidence type="ECO:0000256" key="2">
    <source>
        <dbReference type="ARBA" id="ARBA00006824"/>
    </source>
</evidence>